<sequence length="286" mass="31883">MRADEARRQLAAELRRLRGLAGMSGRDLAHRVGISQSTVSRIESGRLLPPMPVVTAWVEQADATEEIGQRLRTLTEAAHTEVTRFSTALRERPHLQDDIRRLEAAARVVRVFQPSVLPGLLQTAEYARRVFSLFQLPYSEQDLVSAVAARMDRQLALYGTEQRFEFLVTEAALRWRPGPPSLLAAQLSRVLSVATLANVSFGVIPQDAEARTFLSHGFVIYEPGEEADDAPVVAVETVHANITVHAPEDVTLYRDRWSLLRQMAIFDQDAECFVDDLAAEIQTAGR</sequence>
<dbReference type="InterPro" id="IPR001387">
    <property type="entry name" value="Cro/C1-type_HTH"/>
</dbReference>
<dbReference type="InterPro" id="IPR043917">
    <property type="entry name" value="DUF5753"/>
</dbReference>
<dbReference type="GO" id="GO:0003677">
    <property type="term" value="F:DNA binding"/>
    <property type="evidence" value="ECO:0007669"/>
    <property type="project" value="InterPro"/>
</dbReference>
<dbReference type="EMBL" id="SFCC01000004">
    <property type="protein sequence ID" value="RZQ64394.1"/>
    <property type="molecule type" value="Genomic_DNA"/>
</dbReference>
<accession>A0A4Q7JDE4</accession>
<dbReference type="Gene3D" id="1.10.260.40">
    <property type="entry name" value="lambda repressor-like DNA-binding domains"/>
    <property type="match status" value="1"/>
</dbReference>
<dbReference type="Proteomes" id="UP000292003">
    <property type="component" value="Unassembled WGS sequence"/>
</dbReference>
<dbReference type="PROSITE" id="PS50943">
    <property type="entry name" value="HTH_CROC1"/>
    <property type="match status" value="1"/>
</dbReference>
<protein>
    <submittedName>
        <fullName evidence="2">XRE family transcriptional regulator</fullName>
    </submittedName>
</protein>
<dbReference type="AlphaFoldDB" id="A0A4Q7JDE4"/>
<organism evidence="2 3">
    <name type="scientific">Amycolatopsis suaedae</name>
    <dbReference type="NCBI Taxonomy" id="2510978"/>
    <lineage>
        <taxon>Bacteria</taxon>
        <taxon>Bacillati</taxon>
        <taxon>Actinomycetota</taxon>
        <taxon>Actinomycetes</taxon>
        <taxon>Pseudonocardiales</taxon>
        <taxon>Pseudonocardiaceae</taxon>
        <taxon>Amycolatopsis</taxon>
    </lineage>
</organism>
<dbReference type="OrthoDB" id="4966777at2"/>
<reference evidence="2 3" key="1">
    <citation type="submission" date="2019-02" db="EMBL/GenBank/DDBJ databases">
        <title>Draft genome sequence of Amycolatopsis sp. 8-3EHSu isolated from roots of Suaeda maritima.</title>
        <authorList>
            <person name="Duangmal K."/>
            <person name="Chantavorakit T."/>
        </authorList>
    </citation>
    <scope>NUCLEOTIDE SEQUENCE [LARGE SCALE GENOMIC DNA]</scope>
    <source>
        <strain evidence="2 3">8-3EHSu</strain>
    </source>
</reference>
<dbReference type="Pfam" id="PF19054">
    <property type="entry name" value="DUF5753"/>
    <property type="match status" value="1"/>
</dbReference>
<dbReference type="SUPFAM" id="SSF47413">
    <property type="entry name" value="lambda repressor-like DNA-binding domains"/>
    <property type="match status" value="1"/>
</dbReference>
<comment type="caution">
    <text evidence="2">The sequence shown here is derived from an EMBL/GenBank/DDBJ whole genome shotgun (WGS) entry which is preliminary data.</text>
</comment>
<gene>
    <name evidence="2" type="ORF">EWH70_10560</name>
</gene>
<dbReference type="CDD" id="cd00093">
    <property type="entry name" value="HTH_XRE"/>
    <property type="match status" value="1"/>
</dbReference>
<dbReference type="InterPro" id="IPR010982">
    <property type="entry name" value="Lambda_DNA-bd_dom_sf"/>
</dbReference>
<keyword evidence="3" id="KW-1185">Reference proteome</keyword>
<feature type="domain" description="HTH cro/C1-type" evidence="1">
    <location>
        <begin position="14"/>
        <end position="46"/>
    </location>
</feature>
<dbReference type="RefSeq" id="WP_130475105.1">
    <property type="nucleotide sequence ID" value="NZ_SFCC01000004.1"/>
</dbReference>
<name>A0A4Q7JDE4_9PSEU</name>
<proteinExistence type="predicted"/>
<evidence type="ECO:0000259" key="1">
    <source>
        <dbReference type="PROSITE" id="PS50943"/>
    </source>
</evidence>
<evidence type="ECO:0000313" key="3">
    <source>
        <dbReference type="Proteomes" id="UP000292003"/>
    </source>
</evidence>
<evidence type="ECO:0000313" key="2">
    <source>
        <dbReference type="EMBL" id="RZQ64394.1"/>
    </source>
</evidence>
<dbReference type="Pfam" id="PF13560">
    <property type="entry name" value="HTH_31"/>
    <property type="match status" value="1"/>
</dbReference>
<dbReference type="SMART" id="SM00530">
    <property type="entry name" value="HTH_XRE"/>
    <property type="match status" value="1"/>
</dbReference>